<keyword evidence="2" id="KW-1185">Reference proteome</keyword>
<accession>U5QR20</accession>
<dbReference type="HOGENOM" id="CLU_2129894_0_0_3"/>
<evidence type="ECO:0000313" key="2">
    <source>
        <dbReference type="Proteomes" id="UP000017396"/>
    </source>
</evidence>
<proteinExistence type="predicted"/>
<dbReference type="STRING" id="1183438.GKIL_3858"/>
<name>U5QR20_GLOK1</name>
<evidence type="ECO:0000313" key="1">
    <source>
        <dbReference type="EMBL" id="AGY60104.1"/>
    </source>
</evidence>
<dbReference type="KEGG" id="glj:GKIL_3858"/>
<organism evidence="1 2">
    <name type="scientific">Gloeobacter kilaueensis (strain ATCC BAA-2537 / CCAP 1431/1 / ULC 316 / JS1)</name>
    <dbReference type="NCBI Taxonomy" id="1183438"/>
    <lineage>
        <taxon>Bacteria</taxon>
        <taxon>Bacillati</taxon>
        <taxon>Cyanobacteriota</taxon>
        <taxon>Cyanophyceae</taxon>
        <taxon>Gloeobacterales</taxon>
        <taxon>Gloeobacteraceae</taxon>
        <taxon>Gloeobacter</taxon>
    </lineage>
</organism>
<dbReference type="EMBL" id="CP003587">
    <property type="protein sequence ID" value="AGY60104.1"/>
    <property type="molecule type" value="Genomic_DNA"/>
</dbReference>
<dbReference type="PATRIC" id="fig|1183438.3.peg.3794"/>
<dbReference type="Proteomes" id="UP000017396">
    <property type="component" value="Chromosome"/>
</dbReference>
<protein>
    <submittedName>
        <fullName evidence="1">Uncharacterized protein</fullName>
    </submittedName>
</protein>
<reference evidence="1 2" key="1">
    <citation type="journal article" date="2013" name="PLoS ONE">
        <title>Cultivation and Complete Genome Sequencing of Gloeobacter kilaueensis sp. nov., from a Lava Cave in Kilauea Caldera, Hawai'i.</title>
        <authorList>
            <person name="Saw J.H."/>
            <person name="Schatz M."/>
            <person name="Brown M.V."/>
            <person name="Kunkel D.D."/>
            <person name="Foster J.S."/>
            <person name="Shick H."/>
            <person name="Christensen S."/>
            <person name="Hou S."/>
            <person name="Wan X."/>
            <person name="Donachie S.P."/>
        </authorList>
    </citation>
    <scope>NUCLEOTIDE SEQUENCE [LARGE SCALE GENOMIC DNA]</scope>
    <source>
        <strain evidence="2">JS</strain>
    </source>
</reference>
<sequence length="118" mass="12786">MGLVRMEHAEPPKPEQKEVTGAYEEFQSKGEDFGYGLTPPALDTEPTPTDLLQASAAYALAALGSGTEVQNFRKVSDEPETWQARVVNGDQSGILTARRVPGGYDLKVKSNTVQGIYD</sequence>
<dbReference type="AlphaFoldDB" id="U5QR20"/>
<gene>
    <name evidence="1" type="ORF">GKIL_3858</name>
</gene>
<dbReference type="RefSeq" id="WP_023175428.1">
    <property type="nucleotide sequence ID" value="NC_022600.1"/>
</dbReference>